<sequence>MDRIPVEVWERIIAFSCTDGGHTGASLSLVSKAFHDASQRSRYYTVALKGLPAALQFAQILGKHPRSRMRVYHLYVTDQHPYVYQPHPEPRPSIPTRAPALSYFIRAISQQACKEKAARAKALKRDIVQRALAIDPSQSIEGLMHAVLHTILLAIAPTLSSLSISVDFATHDPKIPPLPCLTELTLNYASTRQRHTIAQVMDTLQPLSSLRMLDLLGLSCSCHPEEIMAQVTKVAPHLTHICLPIIRATNFKLMKPTRKQAFWKQFYGGDLTIQMQANPWSEEKWMSASHCDWDNMLGKLTRKAHRRQNQFVFYTREQPLDQCFAEQEENWLARIEGGTGRWAHREALGALMHVVERWRQDQPAKKRHRSMPWVEALERDLAQRT</sequence>
<keyword evidence="2" id="KW-1185">Reference proteome</keyword>
<evidence type="ECO:0000313" key="2">
    <source>
        <dbReference type="Proteomes" id="UP000076532"/>
    </source>
</evidence>
<gene>
    <name evidence="1" type="ORF">FIBSPDRAFT_891994</name>
</gene>
<proteinExistence type="predicted"/>
<dbReference type="EMBL" id="KV417556">
    <property type="protein sequence ID" value="KZP20246.1"/>
    <property type="molecule type" value="Genomic_DNA"/>
</dbReference>
<evidence type="ECO:0000313" key="1">
    <source>
        <dbReference type="EMBL" id="KZP20246.1"/>
    </source>
</evidence>
<dbReference type="Proteomes" id="UP000076532">
    <property type="component" value="Unassembled WGS sequence"/>
</dbReference>
<protein>
    <recommendedName>
        <fullName evidence="3">F-box domain-containing protein</fullName>
    </recommendedName>
</protein>
<dbReference type="AlphaFoldDB" id="A0A166IWH8"/>
<accession>A0A166IWH8</accession>
<organism evidence="1 2">
    <name type="scientific">Athelia psychrophila</name>
    <dbReference type="NCBI Taxonomy" id="1759441"/>
    <lineage>
        <taxon>Eukaryota</taxon>
        <taxon>Fungi</taxon>
        <taxon>Dikarya</taxon>
        <taxon>Basidiomycota</taxon>
        <taxon>Agaricomycotina</taxon>
        <taxon>Agaricomycetes</taxon>
        <taxon>Agaricomycetidae</taxon>
        <taxon>Atheliales</taxon>
        <taxon>Atheliaceae</taxon>
        <taxon>Athelia</taxon>
    </lineage>
</organism>
<name>A0A166IWH8_9AGAM</name>
<reference evidence="1 2" key="1">
    <citation type="journal article" date="2016" name="Mol. Biol. Evol.">
        <title>Comparative Genomics of Early-Diverging Mushroom-Forming Fungi Provides Insights into the Origins of Lignocellulose Decay Capabilities.</title>
        <authorList>
            <person name="Nagy L.G."/>
            <person name="Riley R."/>
            <person name="Tritt A."/>
            <person name="Adam C."/>
            <person name="Daum C."/>
            <person name="Floudas D."/>
            <person name="Sun H."/>
            <person name="Yadav J.S."/>
            <person name="Pangilinan J."/>
            <person name="Larsson K.H."/>
            <person name="Matsuura K."/>
            <person name="Barry K."/>
            <person name="Labutti K."/>
            <person name="Kuo R."/>
            <person name="Ohm R.A."/>
            <person name="Bhattacharya S.S."/>
            <person name="Shirouzu T."/>
            <person name="Yoshinaga Y."/>
            <person name="Martin F.M."/>
            <person name="Grigoriev I.V."/>
            <person name="Hibbett D.S."/>
        </authorList>
    </citation>
    <scope>NUCLEOTIDE SEQUENCE [LARGE SCALE GENOMIC DNA]</scope>
    <source>
        <strain evidence="1 2">CBS 109695</strain>
    </source>
</reference>
<dbReference type="OrthoDB" id="2748701at2759"/>
<evidence type="ECO:0008006" key="3">
    <source>
        <dbReference type="Google" id="ProtNLM"/>
    </source>
</evidence>